<dbReference type="InterPro" id="IPR005814">
    <property type="entry name" value="Aminotrans_3"/>
</dbReference>
<evidence type="ECO:0000256" key="1">
    <source>
        <dbReference type="ARBA" id="ARBA00008954"/>
    </source>
</evidence>
<dbReference type="GO" id="GO:0005739">
    <property type="term" value="C:mitochondrion"/>
    <property type="evidence" value="ECO:0007669"/>
    <property type="project" value="TreeGrafter"/>
</dbReference>
<reference evidence="2 3" key="1">
    <citation type="submission" date="2019-05" db="EMBL/GenBank/DDBJ databases">
        <title>Another draft genome of Portunus trituberculatus and its Hox gene families provides insights of decapod evolution.</title>
        <authorList>
            <person name="Jeong J.-H."/>
            <person name="Song I."/>
            <person name="Kim S."/>
            <person name="Choi T."/>
            <person name="Kim D."/>
            <person name="Ryu S."/>
            <person name="Kim W."/>
        </authorList>
    </citation>
    <scope>NUCLEOTIDE SEQUENCE [LARGE SCALE GENOMIC DNA]</scope>
    <source>
        <tissue evidence="2">Muscle</tissue>
    </source>
</reference>
<dbReference type="Pfam" id="PF00202">
    <property type="entry name" value="Aminotran_3"/>
    <property type="match status" value="1"/>
</dbReference>
<keyword evidence="3" id="KW-1185">Reference proteome</keyword>
<dbReference type="Gene3D" id="3.40.640.10">
    <property type="entry name" value="Type I PLP-dependent aspartate aminotransferase-like (Major domain)"/>
    <property type="match status" value="1"/>
</dbReference>
<gene>
    <name evidence="2" type="primary">Phykpl_1</name>
    <name evidence="2" type="ORF">E2C01_083794</name>
</gene>
<dbReference type="GO" id="GO:0030170">
    <property type="term" value="F:pyridoxal phosphate binding"/>
    <property type="evidence" value="ECO:0007669"/>
    <property type="project" value="InterPro"/>
</dbReference>
<dbReference type="GO" id="GO:0008483">
    <property type="term" value="F:transaminase activity"/>
    <property type="evidence" value="ECO:0007669"/>
    <property type="project" value="InterPro"/>
</dbReference>
<dbReference type="Proteomes" id="UP000324222">
    <property type="component" value="Unassembled WGS sequence"/>
</dbReference>
<dbReference type="InterPro" id="IPR015424">
    <property type="entry name" value="PyrdxlP-dep_Trfase"/>
</dbReference>
<dbReference type="PANTHER" id="PTHR45688">
    <property type="match status" value="1"/>
</dbReference>
<dbReference type="PANTHER" id="PTHR45688:SF13">
    <property type="entry name" value="ALANINE--GLYOXYLATE AMINOTRANSFERASE 2-LIKE"/>
    <property type="match status" value="1"/>
</dbReference>
<dbReference type="InterPro" id="IPR015421">
    <property type="entry name" value="PyrdxlP-dep_Trfase_major"/>
</dbReference>
<comment type="similarity">
    <text evidence="1">Belongs to the class-III pyridoxal-phosphate-dependent aminotransferase family.</text>
</comment>
<comment type="caution">
    <text evidence="2">The sequence shown here is derived from an EMBL/GenBank/DDBJ whole genome shotgun (WGS) entry which is preliminary data.</text>
</comment>
<evidence type="ECO:0000313" key="3">
    <source>
        <dbReference type="Proteomes" id="UP000324222"/>
    </source>
</evidence>
<dbReference type="EMBL" id="VSRR010079213">
    <property type="protein sequence ID" value="MPC88871.1"/>
    <property type="molecule type" value="Genomic_DNA"/>
</dbReference>
<evidence type="ECO:0000313" key="2">
    <source>
        <dbReference type="EMBL" id="MPC88871.1"/>
    </source>
</evidence>
<dbReference type="SUPFAM" id="SSF53383">
    <property type="entry name" value="PLP-dependent transferases"/>
    <property type="match status" value="1"/>
</dbReference>
<dbReference type="GO" id="GO:0016829">
    <property type="term" value="F:lyase activity"/>
    <property type="evidence" value="ECO:0007669"/>
    <property type="project" value="UniProtKB-KW"/>
</dbReference>
<dbReference type="AlphaFoldDB" id="A0A5B7ITD6"/>
<sequence length="118" mass="13034">MATLVTAQGFINDSLSKYVKELTSHLPDTLNVVYLVNSGSEANDLALRLARSHTGHKDVVVFDEAYHGNLGNLIDISPKMFKRMPQGKKDFVHVIPYPDTYRGPHRNDSSGSGVCVFT</sequence>
<dbReference type="OrthoDB" id="10261433at2759"/>
<organism evidence="2 3">
    <name type="scientific">Portunus trituberculatus</name>
    <name type="common">Swimming crab</name>
    <name type="synonym">Neptunus trituberculatus</name>
    <dbReference type="NCBI Taxonomy" id="210409"/>
    <lineage>
        <taxon>Eukaryota</taxon>
        <taxon>Metazoa</taxon>
        <taxon>Ecdysozoa</taxon>
        <taxon>Arthropoda</taxon>
        <taxon>Crustacea</taxon>
        <taxon>Multicrustacea</taxon>
        <taxon>Malacostraca</taxon>
        <taxon>Eumalacostraca</taxon>
        <taxon>Eucarida</taxon>
        <taxon>Decapoda</taxon>
        <taxon>Pleocyemata</taxon>
        <taxon>Brachyura</taxon>
        <taxon>Eubrachyura</taxon>
        <taxon>Portunoidea</taxon>
        <taxon>Portunidae</taxon>
        <taxon>Portuninae</taxon>
        <taxon>Portunus</taxon>
    </lineage>
</organism>
<keyword evidence="2" id="KW-0456">Lyase</keyword>
<protein>
    <submittedName>
        <fullName evidence="2">5-phosphohydroxy-L-lysine phospho-lyase</fullName>
    </submittedName>
</protein>
<proteinExistence type="inferred from homology"/>
<accession>A0A5B7ITD6</accession>
<name>A0A5B7ITD6_PORTR</name>